<evidence type="ECO:0000313" key="2">
    <source>
        <dbReference type="Proteomes" id="UP001283361"/>
    </source>
</evidence>
<keyword evidence="2" id="KW-1185">Reference proteome</keyword>
<sequence length="122" mass="13395">MVTGMKDLKTGELRRERGGWGLPTIERQCAEVHDHHTSSCGGRTAGEVIATAVQCYCPFGRTGRSMVPFSRPGHYSVTEAYDLRLCETDCPNCQSQPAKNGAEFVHSWSTIRSGTQFSQGLN</sequence>
<accession>A0AAE1DPP9</accession>
<evidence type="ECO:0000313" key="1">
    <source>
        <dbReference type="EMBL" id="KAK3778319.1"/>
    </source>
</evidence>
<organism evidence="1 2">
    <name type="scientific">Elysia crispata</name>
    <name type="common">lettuce slug</name>
    <dbReference type="NCBI Taxonomy" id="231223"/>
    <lineage>
        <taxon>Eukaryota</taxon>
        <taxon>Metazoa</taxon>
        <taxon>Spiralia</taxon>
        <taxon>Lophotrochozoa</taxon>
        <taxon>Mollusca</taxon>
        <taxon>Gastropoda</taxon>
        <taxon>Heterobranchia</taxon>
        <taxon>Euthyneura</taxon>
        <taxon>Panpulmonata</taxon>
        <taxon>Sacoglossa</taxon>
        <taxon>Placobranchoidea</taxon>
        <taxon>Plakobranchidae</taxon>
        <taxon>Elysia</taxon>
    </lineage>
</organism>
<name>A0AAE1DPP9_9GAST</name>
<dbReference type="EMBL" id="JAWDGP010002977">
    <property type="protein sequence ID" value="KAK3778319.1"/>
    <property type="molecule type" value="Genomic_DNA"/>
</dbReference>
<comment type="caution">
    <text evidence="1">The sequence shown here is derived from an EMBL/GenBank/DDBJ whole genome shotgun (WGS) entry which is preliminary data.</text>
</comment>
<dbReference type="AlphaFoldDB" id="A0AAE1DPP9"/>
<dbReference type="Proteomes" id="UP001283361">
    <property type="component" value="Unassembled WGS sequence"/>
</dbReference>
<reference evidence="1" key="1">
    <citation type="journal article" date="2023" name="G3 (Bethesda)">
        <title>A reference genome for the long-term kleptoplast-retaining sea slug Elysia crispata morphotype clarki.</title>
        <authorList>
            <person name="Eastman K.E."/>
            <person name="Pendleton A.L."/>
            <person name="Shaikh M.A."/>
            <person name="Suttiyut T."/>
            <person name="Ogas R."/>
            <person name="Tomko P."/>
            <person name="Gavelis G."/>
            <person name="Widhalm J.R."/>
            <person name="Wisecaver J.H."/>
        </authorList>
    </citation>
    <scope>NUCLEOTIDE SEQUENCE</scope>
    <source>
        <strain evidence="1">ECLA1</strain>
    </source>
</reference>
<gene>
    <name evidence="1" type="ORF">RRG08_016783</name>
</gene>
<protein>
    <submittedName>
        <fullName evidence="1">Uncharacterized protein</fullName>
    </submittedName>
</protein>
<proteinExistence type="predicted"/>